<sequence length="98" mass="10653">YSGAKLVDLEYADDAVPFAETEAELQAAEDTTELLRMIQQQQQQPVNYAGQSGQLAGYLVGQQETASPGAVQQPFVNGKLVQPLHELDTAAHCEFFVV</sequence>
<dbReference type="AlphaFoldDB" id="A0ABD2PQ64"/>
<accession>A0ABD2PQ64</accession>
<feature type="non-terminal residue" evidence="1">
    <location>
        <position position="1"/>
    </location>
</feature>
<proteinExistence type="predicted"/>
<evidence type="ECO:0000313" key="1">
    <source>
        <dbReference type="EMBL" id="KAL3309650.1"/>
    </source>
</evidence>
<evidence type="ECO:0000313" key="2">
    <source>
        <dbReference type="Proteomes" id="UP001626550"/>
    </source>
</evidence>
<dbReference type="Proteomes" id="UP001626550">
    <property type="component" value="Unassembled WGS sequence"/>
</dbReference>
<comment type="caution">
    <text evidence="1">The sequence shown here is derived from an EMBL/GenBank/DDBJ whole genome shotgun (WGS) entry which is preliminary data.</text>
</comment>
<name>A0ABD2PQ64_9PLAT</name>
<protein>
    <submittedName>
        <fullName evidence="1">Uncharacterized protein</fullName>
    </submittedName>
</protein>
<organism evidence="1 2">
    <name type="scientific">Cichlidogyrus casuarinus</name>
    <dbReference type="NCBI Taxonomy" id="1844966"/>
    <lineage>
        <taxon>Eukaryota</taxon>
        <taxon>Metazoa</taxon>
        <taxon>Spiralia</taxon>
        <taxon>Lophotrochozoa</taxon>
        <taxon>Platyhelminthes</taxon>
        <taxon>Monogenea</taxon>
        <taxon>Monopisthocotylea</taxon>
        <taxon>Dactylogyridea</taxon>
        <taxon>Ancyrocephalidae</taxon>
        <taxon>Cichlidogyrus</taxon>
    </lineage>
</organism>
<reference evidence="1 2" key="1">
    <citation type="submission" date="2024-11" db="EMBL/GenBank/DDBJ databases">
        <title>Adaptive evolution of stress response genes in parasites aligns with host niche diversity.</title>
        <authorList>
            <person name="Hahn C."/>
            <person name="Resl P."/>
        </authorList>
    </citation>
    <scope>NUCLEOTIDE SEQUENCE [LARGE SCALE GENOMIC DNA]</scope>
    <source>
        <strain evidence="1">EGGRZ-B1_66</strain>
        <tissue evidence="1">Body</tissue>
    </source>
</reference>
<keyword evidence="2" id="KW-1185">Reference proteome</keyword>
<gene>
    <name evidence="1" type="ORF">Ciccas_011800</name>
</gene>
<dbReference type="EMBL" id="JBJKFK010003679">
    <property type="protein sequence ID" value="KAL3309650.1"/>
    <property type="molecule type" value="Genomic_DNA"/>
</dbReference>